<dbReference type="InterPro" id="IPR020846">
    <property type="entry name" value="MFS_dom"/>
</dbReference>
<feature type="transmembrane region" description="Helical" evidence="7">
    <location>
        <begin position="450"/>
        <end position="468"/>
    </location>
</feature>
<keyword evidence="10" id="KW-1185">Reference proteome</keyword>
<feature type="transmembrane region" description="Helical" evidence="7">
    <location>
        <begin position="236"/>
        <end position="257"/>
    </location>
</feature>
<feature type="transmembrane region" description="Helical" evidence="7">
    <location>
        <begin position="143"/>
        <end position="166"/>
    </location>
</feature>
<dbReference type="Pfam" id="PF07690">
    <property type="entry name" value="MFS_1"/>
    <property type="match status" value="1"/>
</dbReference>
<evidence type="ECO:0000256" key="5">
    <source>
        <dbReference type="ARBA" id="ARBA00022989"/>
    </source>
</evidence>
<dbReference type="Proteomes" id="UP000051733">
    <property type="component" value="Unassembled WGS sequence"/>
</dbReference>
<dbReference type="PROSITE" id="PS50850">
    <property type="entry name" value="MFS"/>
    <property type="match status" value="1"/>
</dbReference>
<sequence>MATNKKTESALPRAIVNQAWIIVLGAIAPMLDSTMVNIALNKLSSDFNESLSTVQWVVTGYLLAMVVAVPFTGWLNDKIGGKKVFLIAEVLFGLFSLVAAMSGNVTMLISIRFVQGFSAGLITPLLTTLLVDVAGVGSMGRIMAIVGLPIMLGPIFGPVIGGVIVQYLSWRWIFFVNVPVVIIATILIWVKLPAIAPKNPTAKFDWPGVSLLAGGSAAIVYGIVKASSKASFNNSTTLSYVGVGIALLVIYAIYAIFRKSQAVVPLFLFKRRNFTGSMIGLVLAGIVNNGPMLLLPLFFQNLRGQSVAEAGLSLIPQGIGMLIARPIIGRFIDRIGARWVLIVGLLVTLIGTVPFMSFDQHTNFWLLMGVLFVRGIGAGAIISPLMTDSFVGQDSKYSGQISIAGRITQNVGGAFGSALMATVASAYLTSHTHELMANHLTAVAHAYQQGFIWAVACTAVVIIPAFLLTNKLGHQSDKEVVPAPTTEK</sequence>
<organism evidence="9 10">
    <name type="scientific">Paucilactobacillus vaccinostercus DSM 20634</name>
    <dbReference type="NCBI Taxonomy" id="1423813"/>
    <lineage>
        <taxon>Bacteria</taxon>
        <taxon>Bacillati</taxon>
        <taxon>Bacillota</taxon>
        <taxon>Bacilli</taxon>
        <taxon>Lactobacillales</taxon>
        <taxon>Lactobacillaceae</taxon>
        <taxon>Paucilactobacillus</taxon>
    </lineage>
</organism>
<dbReference type="GO" id="GO:0005886">
    <property type="term" value="C:plasma membrane"/>
    <property type="evidence" value="ECO:0007669"/>
    <property type="project" value="UniProtKB-SubCell"/>
</dbReference>
<dbReference type="InterPro" id="IPR011701">
    <property type="entry name" value="MFS"/>
</dbReference>
<dbReference type="PRINTS" id="PR01036">
    <property type="entry name" value="TCRTETB"/>
</dbReference>
<accession>A0A0R2ABH1</accession>
<evidence type="ECO:0000256" key="7">
    <source>
        <dbReference type="SAM" id="Phobius"/>
    </source>
</evidence>
<dbReference type="OrthoDB" id="9816041at2"/>
<gene>
    <name evidence="9" type="ORF">FC26_GL000407</name>
</gene>
<dbReference type="Gene3D" id="1.20.1250.20">
    <property type="entry name" value="MFS general substrate transporter like domains"/>
    <property type="match status" value="2"/>
</dbReference>
<keyword evidence="3" id="KW-1003">Cell membrane</keyword>
<dbReference type="AlphaFoldDB" id="A0A0R2ABH1"/>
<feature type="transmembrane region" description="Helical" evidence="7">
    <location>
        <begin position="172"/>
        <end position="192"/>
    </location>
</feature>
<comment type="caution">
    <text evidence="9">The sequence shown here is derived from an EMBL/GenBank/DDBJ whole genome shotgun (WGS) entry which is preliminary data.</text>
</comment>
<dbReference type="NCBIfam" id="TIGR00711">
    <property type="entry name" value="efflux_EmrB"/>
    <property type="match status" value="1"/>
</dbReference>
<feature type="domain" description="Major facilitator superfamily (MFS) profile" evidence="8">
    <location>
        <begin position="18"/>
        <end position="473"/>
    </location>
</feature>
<dbReference type="PANTHER" id="PTHR42718">
    <property type="entry name" value="MAJOR FACILITATOR SUPERFAMILY MULTIDRUG TRANSPORTER MFSC"/>
    <property type="match status" value="1"/>
</dbReference>
<evidence type="ECO:0000256" key="6">
    <source>
        <dbReference type="ARBA" id="ARBA00023136"/>
    </source>
</evidence>
<reference evidence="9 10" key="1">
    <citation type="journal article" date="2015" name="Genome Announc.">
        <title>Expanding the biotechnology potential of lactobacilli through comparative genomics of 213 strains and associated genera.</title>
        <authorList>
            <person name="Sun Z."/>
            <person name="Harris H.M."/>
            <person name="McCann A."/>
            <person name="Guo C."/>
            <person name="Argimon S."/>
            <person name="Zhang W."/>
            <person name="Yang X."/>
            <person name="Jeffery I.B."/>
            <person name="Cooney J.C."/>
            <person name="Kagawa T.F."/>
            <person name="Liu W."/>
            <person name="Song Y."/>
            <person name="Salvetti E."/>
            <person name="Wrobel A."/>
            <person name="Rasinkangas P."/>
            <person name="Parkhill J."/>
            <person name="Rea M.C."/>
            <person name="O'Sullivan O."/>
            <person name="Ritari J."/>
            <person name="Douillard F.P."/>
            <person name="Paul Ross R."/>
            <person name="Yang R."/>
            <person name="Briner A.E."/>
            <person name="Felis G.E."/>
            <person name="de Vos W.M."/>
            <person name="Barrangou R."/>
            <person name="Klaenhammer T.R."/>
            <person name="Caufield P.W."/>
            <person name="Cui Y."/>
            <person name="Zhang H."/>
            <person name="O'Toole P.W."/>
        </authorList>
    </citation>
    <scope>NUCLEOTIDE SEQUENCE [LARGE SCALE GENOMIC DNA]</scope>
    <source>
        <strain evidence="9 10">DSM 20634</strain>
    </source>
</reference>
<keyword evidence="4 7" id="KW-0812">Transmembrane</keyword>
<feature type="transmembrane region" description="Helical" evidence="7">
    <location>
        <begin position="20"/>
        <end position="40"/>
    </location>
</feature>
<evidence type="ECO:0000313" key="9">
    <source>
        <dbReference type="EMBL" id="KRM60918.1"/>
    </source>
</evidence>
<proteinExistence type="predicted"/>
<feature type="transmembrane region" description="Helical" evidence="7">
    <location>
        <begin position="204"/>
        <end position="224"/>
    </location>
</feature>
<feature type="transmembrane region" description="Helical" evidence="7">
    <location>
        <begin position="364"/>
        <end position="386"/>
    </location>
</feature>
<dbReference type="GO" id="GO:0022857">
    <property type="term" value="F:transmembrane transporter activity"/>
    <property type="evidence" value="ECO:0007669"/>
    <property type="project" value="InterPro"/>
</dbReference>
<protein>
    <submittedName>
        <fullName evidence="9">Drug resistance transporter EmrB QacA subfamily protein</fullName>
    </submittedName>
</protein>
<dbReference type="InterPro" id="IPR004638">
    <property type="entry name" value="EmrB-like"/>
</dbReference>
<dbReference type="CDD" id="cd17503">
    <property type="entry name" value="MFS_LmrB_MDR_like"/>
    <property type="match status" value="1"/>
</dbReference>
<dbReference type="SUPFAM" id="SSF103473">
    <property type="entry name" value="MFS general substrate transporter"/>
    <property type="match status" value="1"/>
</dbReference>
<dbReference type="PANTHER" id="PTHR42718:SF46">
    <property type="entry name" value="BLR6921 PROTEIN"/>
    <property type="match status" value="1"/>
</dbReference>
<dbReference type="EMBL" id="AYYY01000061">
    <property type="protein sequence ID" value="KRM60918.1"/>
    <property type="molecule type" value="Genomic_DNA"/>
</dbReference>
<feature type="transmembrane region" description="Helical" evidence="7">
    <location>
        <begin position="278"/>
        <end position="298"/>
    </location>
</feature>
<keyword evidence="5 7" id="KW-1133">Transmembrane helix</keyword>
<feature type="transmembrane region" description="Helical" evidence="7">
    <location>
        <begin position="109"/>
        <end position="131"/>
    </location>
</feature>
<keyword evidence="2" id="KW-0813">Transport</keyword>
<evidence type="ECO:0000256" key="1">
    <source>
        <dbReference type="ARBA" id="ARBA00004651"/>
    </source>
</evidence>
<dbReference type="InterPro" id="IPR036259">
    <property type="entry name" value="MFS_trans_sf"/>
</dbReference>
<name>A0A0R2ABH1_9LACO</name>
<evidence type="ECO:0000256" key="4">
    <source>
        <dbReference type="ARBA" id="ARBA00022692"/>
    </source>
</evidence>
<dbReference type="PATRIC" id="fig|1423813.3.peg.416"/>
<dbReference type="RefSeq" id="WP_057780257.1">
    <property type="nucleotide sequence ID" value="NZ_AYYY01000061.1"/>
</dbReference>
<comment type="subcellular location">
    <subcellularLocation>
        <location evidence="1">Cell membrane</location>
        <topology evidence="1">Multi-pass membrane protein</topology>
    </subcellularLocation>
</comment>
<feature type="transmembrane region" description="Helical" evidence="7">
    <location>
        <begin position="310"/>
        <end position="328"/>
    </location>
</feature>
<feature type="transmembrane region" description="Helical" evidence="7">
    <location>
        <begin position="340"/>
        <end position="358"/>
    </location>
</feature>
<evidence type="ECO:0000313" key="10">
    <source>
        <dbReference type="Proteomes" id="UP000051733"/>
    </source>
</evidence>
<feature type="transmembrane region" description="Helical" evidence="7">
    <location>
        <begin position="52"/>
        <end position="72"/>
    </location>
</feature>
<keyword evidence="6 7" id="KW-0472">Membrane</keyword>
<feature type="transmembrane region" description="Helical" evidence="7">
    <location>
        <begin position="84"/>
        <end position="103"/>
    </location>
</feature>
<evidence type="ECO:0000259" key="8">
    <source>
        <dbReference type="PROSITE" id="PS50850"/>
    </source>
</evidence>
<feature type="transmembrane region" description="Helical" evidence="7">
    <location>
        <begin position="407"/>
        <end position="430"/>
    </location>
</feature>
<evidence type="ECO:0000256" key="2">
    <source>
        <dbReference type="ARBA" id="ARBA00022448"/>
    </source>
</evidence>
<evidence type="ECO:0000256" key="3">
    <source>
        <dbReference type="ARBA" id="ARBA00022475"/>
    </source>
</evidence>